<dbReference type="EMBL" id="JBBPFD010000001">
    <property type="protein sequence ID" value="KAK7944567.1"/>
    <property type="molecule type" value="Genomic_DNA"/>
</dbReference>
<evidence type="ECO:0000313" key="3">
    <source>
        <dbReference type="Proteomes" id="UP001460270"/>
    </source>
</evidence>
<name>A0AAW0Q1U4_9GOBI</name>
<evidence type="ECO:0000256" key="1">
    <source>
        <dbReference type="SAM" id="MobiDB-lite"/>
    </source>
</evidence>
<organism evidence="2 3">
    <name type="scientific">Mugilogobius chulae</name>
    <name type="common">yellowstripe goby</name>
    <dbReference type="NCBI Taxonomy" id="88201"/>
    <lineage>
        <taxon>Eukaryota</taxon>
        <taxon>Metazoa</taxon>
        <taxon>Chordata</taxon>
        <taxon>Craniata</taxon>
        <taxon>Vertebrata</taxon>
        <taxon>Euteleostomi</taxon>
        <taxon>Actinopterygii</taxon>
        <taxon>Neopterygii</taxon>
        <taxon>Teleostei</taxon>
        <taxon>Neoteleostei</taxon>
        <taxon>Acanthomorphata</taxon>
        <taxon>Gobiaria</taxon>
        <taxon>Gobiiformes</taxon>
        <taxon>Gobioidei</taxon>
        <taxon>Gobiidae</taxon>
        <taxon>Gobionellinae</taxon>
        <taxon>Mugilogobius</taxon>
    </lineage>
</organism>
<feature type="compositionally biased region" description="Polar residues" evidence="1">
    <location>
        <begin position="106"/>
        <end position="120"/>
    </location>
</feature>
<protein>
    <submittedName>
        <fullName evidence="2">Uncharacterized protein</fullName>
    </submittedName>
</protein>
<keyword evidence="3" id="KW-1185">Reference proteome</keyword>
<proteinExistence type="predicted"/>
<dbReference type="AlphaFoldDB" id="A0AAW0Q1U4"/>
<feature type="region of interest" description="Disordered" evidence="1">
    <location>
        <begin position="91"/>
        <end position="120"/>
    </location>
</feature>
<comment type="caution">
    <text evidence="2">The sequence shown here is derived from an EMBL/GenBank/DDBJ whole genome shotgun (WGS) entry which is preliminary data.</text>
</comment>
<accession>A0AAW0Q1U4</accession>
<dbReference type="Proteomes" id="UP001460270">
    <property type="component" value="Unassembled WGS sequence"/>
</dbReference>
<gene>
    <name evidence="2" type="ORF">WMY93_000295</name>
</gene>
<reference evidence="3" key="1">
    <citation type="submission" date="2024-04" db="EMBL/GenBank/DDBJ databases">
        <title>Salinicola lusitanus LLJ914,a marine bacterium isolated from the Okinawa Trough.</title>
        <authorList>
            <person name="Li J."/>
        </authorList>
    </citation>
    <scope>NUCLEOTIDE SEQUENCE [LARGE SCALE GENOMIC DNA]</scope>
</reference>
<sequence>MAAVAEGRATLLIKPFHFGRCSACTRSKRAAGQERPLTVQRREKRVEAKLAKGIGGREAPMKATKTLEQPSLHRDISHSYISAEEEKEAVSRSRVALIKSRRSPAYRSSQKTRANPPATS</sequence>
<evidence type="ECO:0000313" key="2">
    <source>
        <dbReference type="EMBL" id="KAK7944567.1"/>
    </source>
</evidence>